<dbReference type="KEGG" id="bcu:BCAH820_4391"/>
<evidence type="ECO:0000313" key="2">
    <source>
        <dbReference type="Proteomes" id="UP000001363"/>
    </source>
</evidence>
<dbReference type="Proteomes" id="UP000001363">
    <property type="component" value="Chromosome"/>
</dbReference>
<evidence type="ECO:0000313" key="1">
    <source>
        <dbReference type="EMBL" id="ACK88459.1"/>
    </source>
</evidence>
<proteinExistence type="predicted"/>
<reference evidence="1 2" key="1">
    <citation type="submission" date="2008-10" db="EMBL/GenBank/DDBJ databases">
        <title>Genome sequence of Bacillus cereus AH820.</title>
        <authorList>
            <person name="Dodson R.J."/>
            <person name="Durkin A.S."/>
            <person name="Rosovitz M.J."/>
            <person name="Rasko D.A."/>
            <person name="Hoffmaster A."/>
            <person name="Ravel J."/>
            <person name="Sutton G."/>
        </authorList>
    </citation>
    <scope>NUCLEOTIDE SEQUENCE [LARGE SCALE GENOMIC DNA]</scope>
    <source>
        <strain evidence="1 2">AH820</strain>
    </source>
</reference>
<dbReference type="EMBL" id="CP001283">
    <property type="protein sequence ID" value="ACK88459.1"/>
    <property type="molecule type" value="Genomic_DNA"/>
</dbReference>
<name>B7JP01_BACC0</name>
<accession>B7JP01</accession>
<dbReference type="HOGENOM" id="CLU_2713727_0_0_9"/>
<sequence length="72" mass="8751">MKNIIEIDTKCLGEALKELLRDISIPSFSQKEIQMILSMFENDALRFKERRRLSIKKKQSQQKNWKKWRKKV</sequence>
<organism evidence="1 2">
    <name type="scientific">Bacillus cereus (strain AH820)</name>
    <dbReference type="NCBI Taxonomy" id="405535"/>
    <lineage>
        <taxon>Bacteria</taxon>
        <taxon>Bacillati</taxon>
        <taxon>Bacillota</taxon>
        <taxon>Bacilli</taxon>
        <taxon>Bacillales</taxon>
        <taxon>Bacillaceae</taxon>
        <taxon>Bacillus</taxon>
        <taxon>Bacillus cereus group</taxon>
    </lineage>
</organism>
<dbReference type="RefSeq" id="WP_000789356.1">
    <property type="nucleotide sequence ID" value="NC_011773.1"/>
</dbReference>
<protein>
    <submittedName>
        <fullName evidence="1">Uncharacterized protein</fullName>
    </submittedName>
</protein>
<gene>
    <name evidence="1" type="ordered locus">BCAH820_4391</name>
</gene>
<dbReference type="AlphaFoldDB" id="B7JP01"/>